<dbReference type="GO" id="GO:0005739">
    <property type="term" value="C:mitochondrion"/>
    <property type="evidence" value="ECO:0007669"/>
    <property type="project" value="TreeGrafter"/>
</dbReference>
<dbReference type="Pfam" id="PF05347">
    <property type="entry name" value="Complex1_LYR"/>
    <property type="match status" value="1"/>
</dbReference>
<dbReference type="KEGG" id="btab:109044353"/>
<dbReference type="PANTHER" id="PTHR13166">
    <property type="entry name" value="PROTEIN C6ORF149"/>
    <property type="match status" value="1"/>
</dbReference>
<dbReference type="InterPro" id="IPR051522">
    <property type="entry name" value="ISC_assembly_LYR"/>
</dbReference>
<dbReference type="EMBL" id="OU963864">
    <property type="protein sequence ID" value="CAH0386405.1"/>
    <property type="molecule type" value="Genomic_DNA"/>
</dbReference>
<gene>
    <name evidence="3" type="ORF">BEMITA_LOCUS5532</name>
</gene>
<evidence type="ECO:0000313" key="3">
    <source>
        <dbReference type="EMBL" id="CAH0386405.1"/>
    </source>
</evidence>
<feature type="domain" description="Complex 1 LYR protein" evidence="2">
    <location>
        <begin position="7"/>
        <end position="63"/>
    </location>
</feature>
<protein>
    <recommendedName>
        <fullName evidence="2">Complex 1 LYR protein domain-containing protein</fullName>
    </recommendedName>
</protein>
<evidence type="ECO:0000256" key="1">
    <source>
        <dbReference type="ARBA" id="ARBA00009508"/>
    </source>
</evidence>
<comment type="similarity">
    <text evidence="1">Belongs to the complex I LYR family.</text>
</comment>
<dbReference type="InterPro" id="IPR045297">
    <property type="entry name" value="Complex1_LYR_LYRM4"/>
</dbReference>
<dbReference type="GO" id="GO:1990221">
    <property type="term" value="C:L-cysteine desulfurase complex"/>
    <property type="evidence" value="ECO:0007669"/>
    <property type="project" value="TreeGrafter"/>
</dbReference>
<keyword evidence="4" id="KW-1185">Reference proteome</keyword>
<dbReference type="PANTHER" id="PTHR13166:SF7">
    <property type="entry name" value="LYR MOTIF-CONTAINING PROTEIN 4"/>
    <property type="match status" value="1"/>
</dbReference>
<sequence length="86" mass="10181">MTVSKSSVLKLYKALIREGSKFPSYNYRMYTLRRVRDAFHENKTTTDPSKIEELYKEGLSNLEIIKRQVVVNQLFRPEKLIIEAEK</sequence>
<evidence type="ECO:0000313" key="4">
    <source>
        <dbReference type="Proteomes" id="UP001152759"/>
    </source>
</evidence>
<organism evidence="3 4">
    <name type="scientific">Bemisia tabaci</name>
    <name type="common">Sweetpotato whitefly</name>
    <name type="synonym">Aleurodes tabaci</name>
    <dbReference type="NCBI Taxonomy" id="7038"/>
    <lineage>
        <taxon>Eukaryota</taxon>
        <taxon>Metazoa</taxon>
        <taxon>Ecdysozoa</taxon>
        <taxon>Arthropoda</taxon>
        <taxon>Hexapoda</taxon>
        <taxon>Insecta</taxon>
        <taxon>Pterygota</taxon>
        <taxon>Neoptera</taxon>
        <taxon>Paraneoptera</taxon>
        <taxon>Hemiptera</taxon>
        <taxon>Sternorrhyncha</taxon>
        <taxon>Aleyrodoidea</taxon>
        <taxon>Aleyrodidae</taxon>
        <taxon>Aleyrodinae</taxon>
        <taxon>Bemisia</taxon>
    </lineage>
</organism>
<dbReference type="CDD" id="cd20264">
    <property type="entry name" value="Complex1_LYR_LYRM4"/>
    <property type="match status" value="1"/>
</dbReference>
<dbReference type="Proteomes" id="UP001152759">
    <property type="component" value="Chromosome 3"/>
</dbReference>
<dbReference type="GO" id="GO:0016226">
    <property type="term" value="P:iron-sulfur cluster assembly"/>
    <property type="evidence" value="ECO:0007669"/>
    <property type="project" value="InterPro"/>
</dbReference>
<evidence type="ECO:0000259" key="2">
    <source>
        <dbReference type="Pfam" id="PF05347"/>
    </source>
</evidence>
<accession>A0A9P0F081</accession>
<reference evidence="3" key="1">
    <citation type="submission" date="2021-12" db="EMBL/GenBank/DDBJ databases">
        <authorList>
            <person name="King R."/>
        </authorList>
    </citation>
    <scope>NUCLEOTIDE SEQUENCE</scope>
</reference>
<name>A0A9P0F081_BEMTA</name>
<dbReference type="InterPro" id="IPR008011">
    <property type="entry name" value="Complex1_LYR_dom"/>
</dbReference>
<dbReference type="AlphaFoldDB" id="A0A9P0F081"/>
<proteinExistence type="inferred from homology"/>